<reference evidence="1 2" key="1">
    <citation type="journal article" date="2020" name="BMC Genomics">
        <title>Intraspecific diversification of the crop wild relative Brassica cretica Lam. using demographic model selection.</title>
        <authorList>
            <person name="Kioukis A."/>
            <person name="Michalopoulou V.A."/>
            <person name="Briers L."/>
            <person name="Pirintsos S."/>
            <person name="Studholme D.J."/>
            <person name="Pavlidis P."/>
            <person name="Sarris P.F."/>
        </authorList>
    </citation>
    <scope>NUCLEOTIDE SEQUENCE [LARGE SCALE GENOMIC DNA]</scope>
    <source>
        <strain evidence="2">cv. PFS-1207/04</strain>
    </source>
</reference>
<accession>A0ABQ7CGU8</accession>
<proteinExistence type="predicted"/>
<name>A0ABQ7CGU8_BRACR</name>
<keyword evidence="2" id="KW-1185">Reference proteome</keyword>
<organism evidence="1 2">
    <name type="scientific">Brassica cretica</name>
    <name type="common">Mustard</name>
    <dbReference type="NCBI Taxonomy" id="69181"/>
    <lineage>
        <taxon>Eukaryota</taxon>
        <taxon>Viridiplantae</taxon>
        <taxon>Streptophyta</taxon>
        <taxon>Embryophyta</taxon>
        <taxon>Tracheophyta</taxon>
        <taxon>Spermatophyta</taxon>
        <taxon>Magnoliopsida</taxon>
        <taxon>eudicotyledons</taxon>
        <taxon>Gunneridae</taxon>
        <taxon>Pentapetalae</taxon>
        <taxon>rosids</taxon>
        <taxon>malvids</taxon>
        <taxon>Brassicales</taxon>
        <taxon>Brassicaceae</taxon>
        <taxon>Brassiceae</taxon>
        <taxon>Brassica</taxon>
    </lineage>
</organism>
<evidence type="ECO:0000313" key="2">
    <source>
        <dbReference type="Proteomes" id="UP000266723"/>
    </source>
</evidence>
<evidence type="ECO:0000313" key="1">
    <source>
        <dbReference type="EMBL" id="KAF3550935.1"/>
    </source>
</evidence>
<protein>
    <submittedName>
        <fullName evidence="1">Uncharacterized protein</fullName>
    </submittedName>
</protein>
<comment type="caution">
    <text evidence="1">The sequence shown here is derived from an EMBL/GenBank/DDBJ whole genome shotgun (WGS) entry which is preliminary data.</text>
</comment>
<sequence>MVSDGERCVVGSSSCQSALEIELDAKIEVCEDQPTWKSGYLDIELVAYWDNNCECVPQAGYRPLAFLELSRDRVHSFSFCLVRIHGPFRHPERKVGFILNLSRVLLCWNRFLASTDMVKYLE</sequence>
<gene>
    <name evidence="1" type="ORF">DY000_02007720</name>
</gene>
<dbReference type="Proteomes" id="UP000266723">
    <property type="component" value="Unassembled WGS sequence"/>
</dbReference>
<dbReference type="EMBL" id="QGKV02000832">
    <property type="protein sequence ID" value="KAF3550935.1"/>
    <property type="molecule type" value="Genomic_DNA"/>
</dbReference>